<organism evidence="1 2">
    <name type="scientific">Streptomyces tuirus</name>
    <dbReference type="NCBI Taxonomy" id="68278"/>
    <lineage>
        <taxon>Bacteria</taxon>
        <taxon>Bacillati</taxon>
        <taxon>Actinomycetota</taxon>
        <taxon>Actinomycetes</taxon>
        <taxon>Kitasatosporales</taxon>
        <taxon>Streptomycetaceae</taxon>
        <taxon>Streptomyces</taxon>
    </lineage>
</organism>
<dbReference type="KEGG" id="stui:GCM10017668_33800"/>
<dbReference type="EMBL" id="AP023439">
    <property type="protein sequence ID" value="BCL21537.1"/>
    <property type="molecule type" value="Genomic_DNA"/>
</dbReference>
<dbReference type="Proteomes" id="UP000516373">
    <property type="component" value="Chromosome"/>
</dbReference>
<name>A0A7G1NIG1_9ACTN</name>
<proteinExistence type="predicted"/>
<protein>
    <recommendedName>
        <fullName evidence="3">HNH endonuclease</fullName>
    </recommendedName>
</protein>
<dbReference type="AlphaFoldDB" id="A0A7G1NIG1"/>
<evidence type="ECO:0008006" key="3">
    <source>
        <dbReference type="Google" id="ProtNLM"/>
    </source>
</evidence>
<accession>A0A7G1NIG1</accession>
<evidence type="ECO:0000313" key="1">
    <source>
        <dbReference type="EMBL" id="BCL21537.1"/>
    </source>
</evidence>
<sequence>MSSRDDFTAATKKAVANRAGNRCSNPTCRLLTNRPDPVHIDKFLNLGVASHIRAASPGGPRYDADMSTEQRKSPENALWLCLSCSKVIDASPAAFTVDGLLAWKKNAEMLAARDSKVTADHVGTLLVEIEAARTDIIRFCSYWQAADPSNEWPSQLTFNEMTERILKHSTLRRAAYHEEIAPRVSKMISVARTILGPDSDEVASLAHIFTYAETNYLSMLNCAKALQRVADVLAMR</sequence>
<gene>
    <name evidence="1" type="ORF">GCM10017668_33800</name>
</gene>
<evidence type="ECO:0000313" key="2">
    <source>
        <dbReference type="Proteomes" id="UP000516373"/>
    </source>
</evidence>
<reference evidence="1 2" key="1">
    <citation type="journal article" date="2014" name="Int. J. Syst. Evol. Microbiol.">
        <title>Complete genome sequence of Corynebacterium casei LMG S-19264T (=DSM 44701T), isolated from a smear-ripened cheese.</title>
        <authorList>
            <consortium name="US DOE Joint Genome Institute (JGI-PGF)"/>
            <person name="Walter F."/>
            <person name="Albersmeier A."/>
            <person name="Kalinowski J."/>
            <person name="Ruckert C."/>
        </authorList>
    </citation>
    <scope>NUCLEOTIDE SEQUENCE [LARGE SCALE GENOMIC DNA]</scope>
    <source>
        <strain evidence="1 2">JCM 4255</strain>
    </source>
</reference>